<dbReference type="KEGG" id="mvu:Metvu_1327"/>
<sequence length="276" mass="32583">MKKLLISFIVVLSITSIVLGEIFISENSSSNIIKENKNNSKYIENNSKHDVKNHNVKNNNEKPIILVHDVSPKYFKQLKEVINVINKYHYANHTMLFVIPDLENPPSGGKWDLRRNKEFVKYLHELEREGYKIELHGYKHTFHEFNCPKDECLEKLHNAEIIMRDCGFDNLSFFIPPAWALNNDSLKVLLEHNYTVILTNEIIYPNGTTKKIMNKEYTWYLKKEYVNLYLIKAEINYRYALKHHIPFYLSLHPQTITYGGGLEFLNKFLKFINQTT</sequence>
<dbReference type="GO" id="GO:0005975">
    <property type="term" value="P:carbohydrate metabolic process"/>
    <property type="evidence" value="ECO:0007669"/>
    <property type="project" value="InterPro"/>
</dbReference>
<organism evidence="1 2">
    <name type="scientific">Methanocaldococcus vulcanius (strain ATCC 700851 / DSM 12094 / M7)</name>
    <name type="common">Methanococcus vulcanius</name>
    <dbReference type="NCBI Taxonomy" id="579137"/>
    <lineage>
        <taxon>Archaea</taxon>
        <taxon>Methanobacteriati</taxon>
        <taxon>Methanobacteriota</taxon>
        <taxon>Methanomada group</taxon>
        <taxon>Methanococci</taxon>
        <taxon>Methanococcales</taxon>
        <taxon>Methanocaldococcaceae</taxon>
        <taxon>Methanocaldococcus</taxon>
    </lineage>
</organism>
<accession>C9RHX8</accession>
<reference evidence="1" key="1">
    <citation type="submission" date="2009-10" db="EMBL/GenBank/DDBJ databases">
        <title>Complete sequence of chromosome of Methanocaldococcus vulcanius M7.</title>
        <authorList>
            <consortium name="US DOE Joint Genome Institute"/>
            <person name="Lucas S."/>
            <person name="Copeland A."/>
            <person name="Lapidus A."/>
            <person name="Glavina del Rio T."/>
            <person name="Dalin E."/>
            <person name="Tice H."/>
            <person name="Bruce D."/>
            <person name="Goodwin L."/>
            <person name="Pitluck S."/>
            <person name="Lcollab F.I."/>
            <person name="Brettin T."/>
            <person name="Detter J.C."/>
            <person name="Han C."/>
            <person name="Tapia R."/>
            <person name="Kuske C.R."/>
            <person name="Schmutz J."/>
            <person name="Larimer F."/>
            <person name="Land M."/>
            <person name="Hauser L."/>
            <person name="Kyrpides N."/>
            <person name="Ovchinikova G."/>
            <person name="Sieprawska-Lupa M."/>
            <person name="Whitman W.B."/>
            <person name="Woyke T."/>
        </authorList>
    </citation>
    <scope>NUCLEOTIDE SEQUENCE [LARGE SCALE GENOMIC DNA]</scope>
    <source>
        <strain evidence="1">M7</strain>
    </source>
</reference>
<keyword evidence="2" id="KW-1185">Reference proteome</keyword>
<dbReference type="OrthoDB" id="65404at2157"/>
<dbReference type="RefSeq" id="WP_015733400.1">
    <property type="nucleotide sequence ID" value="NC_013407.1"/>
</dbReference>
<dbReference type="Proteomes" id="UP000002063">
    <property type="component" value="Chromosome"/>
</dbReference>
<dbReference type="GeneID" id="8513668"/>
<protein>
    <submittedName>
        <fullName evidence="1">Polysaccharide deacetylase</fullName>
    </submittedName>
</protein>
<dbReference type="EMBL" id="CP001787">
    <property type="protein sequence ID" value="ACX73180.1"/>
    <property type="molecule type" value="Genomic_DNA"/>
</dbReference>
<dbReference type="HOGENOM" id="CLU_078976_0_0_2"/>
<dbReference type="eggNOG" id="arCOG05033">
    <property type="taxonomic scope" value="Archaea"/>
</dbReference>
<dbReference type="STRING" id="579137.Metvu_1327"/>
<dbReference type="Gene3D" id="3.20.20.370">
    <property type="entry name" value="Glycoside hydrolase/deacetylase"/>
    <property type="match status" value="1"/>
</dbReference>
<gene>
    <name evidence="1" type="ordered locus">Metvu_1327</name>
</gene>
<name>C9RHX8_METVM</name>
<evidence type="ECO:0000313" key="2">
    <source>
        <dbReference type="Proteomes" id="UP000002063"/>
    </source>
</evidence>
<dbReference type="AlphaFoldDB" id="C9RHX8"/>
<evidence type="ECO:0000313" key="1">
    <source>
        <dbReference type="EMBL" id="ACX73180.1"/>
    </source>
</evidence>
<dbReference type="InterPro" id="IPR018763">
    <property type="entry name" value="DUF2334"/>
</dbReference>
<proteinExistence type="predicted"/>
<dbReference type="InterPro" id="IPR011330">
    <property type="entry name" value="Glyco_hydro/deAcase_b/a-brl"/>
</dbReference>
<dbReference type="SUPFAM" id="SSF88713">
    <property type="entry name" value="Glycoside hydrolase/deacetylase"/>
    <property type="match status" value="1"/>
</dbReference>
<dbReference type="Pfam" id="PF10096">
    <property type="entry name" value="DUF2334"/>
    <property type="match status" value="1"/>
</dbReference>